<keyword evidence="2" id="KW-0812">Transmembrane</keyword>
<dbReference type="eggNOG" id="ENOG50349KX">
    <property type="taxonomic scope" value="Bacteria"/>
</dbReference>
<evidence type="ECO:0000256" key="2">
    <source>
        <dbReference type="SAM" id="Phobius"/>
    </source>
</evidence>
<reference evidence="3 4" key="1">
    <citation type="journal article" date="2013" name="J. Bacteriol.">
        <title>Roles of HynAB and Ech, the only two hydrogenases found in the model sulfate reducer Desulfovibrio gigas.</title>
        <authorList>
            <person name="Morais-Silva F.O."/>
            <person name="Santos C.I."/>
            <person name="Rodrigues R."/>
            <person name="Pereira I.A."/>
            <person name="Rodrigues-Pousada C."/>
        </authorList>
    </citation>
    <scope>NUCLEOTIDE SEQUENCE [LARGE SCALE GENOMIC DNA]</scope>
    <source>
        <strain evidence="4">ATCC 19364 / DSM 1382 / NCIMB 9332 / VKM B-1759</strain>
    </source>
</reference>
<proteinExistence type="predicted"/>
<dbReference type="HOGENOM" id="CLU_117544_0_0_7"/>
<keyword evidence="2" id="KW-0472">Membrane</keyword>
<sequence>MVPLKPEHDPHEERLRAAEAVHEDVASEEDVAEEPLQPAPQKTQSDMGRMALLISLTLVLIMAVSYFFLARDIKGLTNEVQALNAVRSQVSELDAKMGSVELRMSALESLPARTRRLVVRAMIQEMASKADFLAKDVDSEAEAAKLQEAITLLRQVEQGMAQ</sequence>
<evidence type="ECO:0000256" key="1">
    <source>
        <dbReference type="SAM" id="MobiDB-lite"/>
    </source>
</evidence>
<dbReference type="EMBL" id="CP006585">
    <property type="protein sequence ID" value="AGW15116.1"/>
    <property type="molecule type" value="Genomic_DNA"/>
</dbReference>
<keyword evidence="2" id="KW-1133">Transmembrane helix</keyword>
<gene>
    <name evidence="3" type="ORF">DGI_3436</name>
</gene>
<accession>T2GG27</accession>
<feature type="region of interest" description="Disordered" evidence="1">
    <location>
        <begin position="1"/>
        <end position="43"/>
    </location>
</feature>
<dbReference type="PATRIC" id="fig|1121448.10.peg.3386"/>
<name>T2GG27_MEGG1</name>
<feature type="compositionally biased region" description="Basic and acidic residues" evidence="1">
    <location>
        <begin position="1"/>
        <end position="25"/>
    </location>
</feature>
<dbReference type="STRING" id="1121448.DGI_3436"/>
<dbReference type="AlphaFoldDB" id="T2GG27"/>
<evidence type="ECO:0000313" key="3">
    <source>
        <dbReference type="EMBL" id="AGW15116.1"/>
    </source>
</evidence>
<protein>
    <submittedName>
        <fullName evidence="3">Uncharacterized protein</fullName>
    </submittedName>
</protein>
<dbReference type="KEGG" id="dgg:DGI_3436"/>
<evidence type="ECO:0000313" key="4">
    <source>
        <dbReference type="Proteomes" id="UP000016587"/>
    </source>
</evidence>
<organism evidence="3 4">
    <name type="scientific">Megalodesulfovibrio gigas (strain ATCC 19364 / DSM 1382 / NCIMB 9332 / VKM B-1759)</name>
    <name type="common">Desulfovibrio gigas</name>
    <dbReference type="NCBI Taxonomy" id="1121448"/>
    <lineage>
        <taxon>Bacteria</taxon>
        <taxon>Pseudomonadati</taxon>
        <taxon>Thermodesulfobacteriota</taxon>
        <taxon>Desulfovibrionia</taxon>
        <taxon>Desulfovibrionales</taxon>
        <taxon>Desulfovibrionaceae</taxon>
        <taxon>Megalodesulfovibrio</taxon>
    </lineage>
</organism>
<reference evidence="4" key="2">
    <citation type="submission" date="2013-07" db="EMBL/GenBank/DDBJ databases">
        <authorList>
            <person name="Morais-Silva F.O."/>
            <person name="Rezende A.M."/>
            <person name="Pimentel C."/>
            <person name="Resende D.M."/>
            <person name="Santos C.I."/>
            <person name="Clemente C."/>
            <person name="de Oliveira L.M."/>
            <person name="da Silva S.M."/>
            <person name="Costa D.A."/>
            <person name="Varela-Raposo A."/>
            <person name="Horacio E.C.A."/>
            <person name="Matos M."/>
            <person name="Flores O."/>
            <person name="Ruiz J.C."/>
            <person name="Rodrigues-Pousada C."/>
        </authorList>
    </citation>
    <scope>NUCLEOTIDE SEQUENCE [LARGE SCALE GENOMIC DNA]</scope>
    <source>
        <strain evidence="4">ATCC 19364 / DSM 1382 / NCIMB 9332 / VKM B-1759</strain>
    </source>
</reference>
<feature type="transmembrane region" description="Helical" evidence="2">
    <location>
        <begin position="50"/>
        <end position="69"/>
    </location>
</feature>
<dbReference type="Proteomes" id="UP000016587">
    <property type="component" value="Chromosome"/>
</dbReference>
<keyword evidence="4" id="KW-1185">Reference proteome</keyword>